<dbReference type="InterPro" id="IPR025300">
    <property type="entry name" value="BetaGal_jelly_roll_dom"/>
</dbReference>
<evidence type="ECO:0000313" key="12">
    <source>
        <dbReference type="EMBL" id="ORZ03961.1"/>
    </source>
</evidence>
<dbReference type="InterPro" id="IPR017853">
    <property type="entry name" value="GH"/>
</dbReference>
<dbReference type="EMBL" id="MCGN01000001">
    <property type="protein sequence ID" value="ORZ03961.1"/>
    <property type="molecule type" value="Genomic_DNA"/>
</dbReference>
<dbReference type="OrthoDB" id="1657402at2759"/>
<dbReference type="SUPFAM" id="SSF117100">
    <property type="entry name" value="Beta-galactosidase LacA, domain 3"/>
    <property type="match status" value="1"/>
</dbReference>
<dbReference type="InterPro" id="IPR031330">
    <property type="entry name" value="Gly_Hdrlase_35_cat"/>
</dbReference>
<keyword evidence="5 8" id="KW-0378">Hydrolase</keyword>
<accession>A0A1X2HWS5</accession>
<feature type="chain" id="PRO_5012688009" description="Beta-galactosidase" evidence="10">
    <location>
        <begin position="22"/>
        <end position="972"/>
    </location>
</feature>
<dbReference type="PROSITE" id="PS01182">
    <property type="entry name" value="GLYCOSYL_HYDROL_F35"/>
    <property type="match status" value="1"/>
</dbReference>
<keyword evidence="13" id="KW-1185">Reference proteome</keyword>
<name>A0A1X2HWS5_SYNRA</name>
<keyword evidence="4 10" id="KW-0732">Signal</keyword>
<dbReference type="InterPro" id="IPR018954">
    <property type="entry name" value="Betagal_dom2"/>
</dbReference>
<dbReference type="Pfam" id="PF01301">
    <property type="entry name" value="Glyco_hydro_35"/>
    <property type="match status" value="1"/>
</dbReference>
<dbReference type="PRINTS" id="PR00742">
    <property type="entry name" value="GLHYDRLASE35"/>
</dbReference>
<evidence type="ECO:0000256" key="4">
    <source>
        <dbReference type="ARBA" id="ARBA00022729"/>
    </source>
</evidence>
<evidence type="ECO:0000256" key="6">
    <source>
        <dbReference type="ARBA" id="ARBA00023180"/>
    </source>
</evidence>
<dbReference type="SUPFAM" id="SSF49785">
    <property type="entry name" value="Galactose-binding domain-like"/>
    <property type="match status" value="2"/>
</dbReference>
<proteinExistence type="inferred from homology"/>
<evidence type="ECO:0000256" key="10">
    <source>
        <dbReference type="SAM" id="SignalP"/>
    </source>
</evidence>
<sequence>MIVKGPLTSISLAILAVVTSAAPTSPLNARDASSSNGTSNNGLTDKVSWDGYSIYINNEPLTLLSGEFHYYRLPSPDLWTDIMQKYKALGFNGASFYFNWGYHSPKRGVYDFEGVRDVQKALDAAKASGIHVISRPGPYINAEVDCGGFPSWLMNIQSTTRQNSPEYEAAWSEWLTAIDKKYLVPNQITEGGPIIMQQVENEYSSNVSKEYMQAIIDKYKKDGIVVPTSFNEINNHSQNFINGTGAVDLYGWDNYPAGFDCSHPSKWGTDAIKTYREQHMKVNPDKPQALYEFQGGSFDPWGGPGYDNCRTMVNEKYAKIYYKNNLAQGVRIQSLYMGYGGTSWGGLATPSVYTSYDYGAPISEPGLMTPKGYEHKIQATFVHTLTKDITATTPFDVDGDNDALVYNGLQSVHSDTQFIIVQHNKSDSDNRDEFTVPINTKDGSFTLPRNSTLVLNGRDAKILVADYDFESQHLVYSTSEIFTHQSLGKMDVIVVYAYEGEDGEFALKAANGSAKATDGDITTSSADGVLQINYKHPNGTMPIEVTGAGDKDLLLLVAGYNSATRWWAPEVSARERVLIQGPYLVRDAKVSGSTLSFTGDIDATTDILVVAPDNVRSFRWNNKSVKLQKQSNGIWKGTLTFDKPNIQITDLSKATWKYKAGSPETAPDFDDSTWMVADHQDTNATVAPETKPVLYADDYGFHTGNLWFRGTFKGSSDITGLNVTAYSGDGSAWVAWLNGKYLGGYDVGSQVFKDLDLTDDDNVLSLLLWTTGHEEDGTKDDRFKSPRGFTKVETLGSNTTISWKVQGNLGGEDLADPVRGAYNEGGLYGEREGWHLPGFDDGDWESATIPDDKNRTGVSWFRTTFKADVPKGYDAPLGLTFEDKSEQRYRALVFVNGWQLGRYANDLGPQKTYYLPEGIVNVNNGENTLAVAVIPLDESSQIGTLSLEPYLVLESGKPNVGLVDSPKYSKRK</sequence>
<evidence type="ECO:0000256" key="7">
    <source>
        <dbReference type="ARBA" id="ARBA00023295"/>
    </source>
</evidence>
<dbReference type="Pfam" id="PF13364">
    <property type="entry name" value="BetaGal_ABD2"/>
    <property type="match status" value="2"/>
</dbReference>
<dbReference type="InterPro" id="IPR001944">
    <property type="entry name" value="Glycoside_Hdrlase_35"/>
</dbReference>
<dbReference type="Gene3D" id="3.20.20.80">
    <property type="entry name" value="Glycosidases"/>
    <property type="match status" value="1"/>
</dbReference>
<comment type="similarity">
    <text evidence="2 9">Belongs to the glycosyl hydrolase 35 family.</text>
</comment>
<keyword evidence="7 8" id="KW-0326">Glycosidase</keyword>
<dbReference type="Pfam" id="PF10435">
    <property type="entry name" value="BetaGal_dom2"/>
    <property type="match status" value="1"/>
</dbReference>
<keyword evidence="6" id="KW-0325">Glycoprotein</keyword>
<evidence type="ECO:0000256" key="8">
    <source>
        <dbReference type="RuleBase" id="RU000675"/>
    </source>
</evidence>
<comment type="caution">
    <text evidence="12">The sequence shown here is derived from an EMBL/GenBank/DDBJ whole genome shotgun (WGS) entry which is preliminary data.</text>
</comment>
<dbReference type="Gene3D" id="2.60.120.260">
    <property type="entry name" value="Galactose-binding domain-like"/>
    <property type="match status" value="2"/>
</dbReference>
<evidence type="ECO:0000256" key="5">
    <source>
        <dbReference type="ARBA" id="ARBA00022801"/>
    </source>
</evidence>
<evidence type="ECO:0000256" key="9">
    <source>
        <dbReference type="RuleBase" id="RU003679"/>
    </source>
</evidence>
<dbReference type="SUPFAM" id="SSF51011">
    <property type="entry name" value="Glycosyl hydrolase domain"/>
    <property type="match status" value="1"/>
</dbReference>
<dbReference type="SUPFAM" id="SSF51445">
    <property type="entry name" value="(Trans)glycosidases"/>
    <property type="match status" value="1"/>
</dbReference>
<dbReference type="InterPro" id="IPR025972">
    <property type="entry name" value="BetaGal_dom3"/>
</dbReference>
<dbReference type="PANTHER" id="PTHR23421">
    <property type="entry name" value="BETA-GALACTOSIDASE RELATED"/>
    <property type="match status" value="1"/>
</dbReference>
<feature type="domain" description="Beta-galactosidase" evidence="11">
    <location>
        <begin position="388"/>
        <end position="566"/>
    </location>
</feature>
<evidence type="ECO:0000256" key="2">
    <source>
        <dbReference type="ARBA" id="ARBA00009809"/>
    </source>
</evidence>
<dbReference type="InParanoid" id="A0A1X2HWS5"/>
<evidence type="ECO:0000313" key="13">
    <source>
        <dbReference type="Proteomes" id="UP000242180"/>
    </source>
</evidence>
<dbReference type="InterPro" id="IPR036833">
    <property type="entry name" value="BetaGal_dom3_sf"/>
</dbReference>
<dbReference type="GO" id="GO:0005975">
    <property type="term" value="P:carbohydrate metabolic process"/>
    <property type="evidence" value="ECO:0007669"/>
    <property type="project" value="InterPro"/>
</dbReference>
<dbReference type="OMA" id="PEFEGGW"/>
<dbReference type="EC" id="3.2.1.23" evidence="3 8"/>
<comment type="catalytic activity">
    <reaction evidence="1 8">
        <text>Hydrolysis of terminal non-reducing beta-D-galactose residues in beta-D-galactosides.</text>
        <dbReference type="EC" id="3.2.1.23"/>
    </reaction>
</comment>
<dbReference type="Proteomes" id="UP000242180">
    <property type="component" value="Unassembled WGS sequence"/>
</dbReference>
<reference evidence="12 13" key="1">
    <citation type="submission" date="2016-07" db="EMBL/GenBank/DDBJ databases">
        <title>Pervasive Adenine N6-methylation of Active Genes in Fungi.</title>
        <authorList>
            <consortium name="DOE Joint Genome Institute"/>
            <person name="Mondo S.J."/>
            <person name="Dannebaum R.O."/>
            <person name="Kuo R.C."/>
            <person name="Labutti K."/>
            <person name="Haridas S."/>
            <person name="Kuo A."/>
            <person name="Salamov A."/>
            <person name="Ahrendt S.R."/>
            <person name="Lipzen A."/>
            <person name="Sullivan W."/>
            <person name="Andreopoulos W.B."/>
            <person name="Clum A."/>
            <person name="Lindquist E."/>
            <person name="Daum C."/>
            <person name="Ramamoorthy G.K."/>
            <person name="Gryganskyi A."/>
            <person name="Culley D."/>
            <person name="Magnuson J.K."/>
            <person name="James T.Y."/>
            <person name="O'Malley M.A."/>
            <person name="Stajich J.E."/>
            <person name="Spatafora J.W."/>
            <person name="Visel A."/>
            <person name="Grigoriev I.V."/>
        </authorList>
    </citation>
    <scope>NUCLEOTIDE SEQUENCE [LARGE SCALE GENOMIC DNA]</scope>
    <source>
        <strain evidence="12 13">NRRL 2496</strain>
    </source>
</reference>
<organism evidence="12 13">
    <name type="scientific">Syncephalastrum racemosum</name>
    <name type="common">Filamentous fungus</name>
    <dbReference type="NCBI Taxonomy" id="13706"/>
    <lineage>
        <taxon>Eukaryota</taxon>
        <taxon>Fungi</taxon>
        <taxon>Fungi incertae sedis</taxon>
        <taxon>Mucoromycota</taxon>
        <taxon>Mucoromycotina</taxon>
        <taxon>Mucoromycetes</taxon>
        <taxon>Mucorales</taxon>
        <taxon>Syncephalastraceae</taxon>
        <taxon>Syncephalastrum</taxon>
    </lineage>
</organism>
<gene>
    <name evidence="12" type="ORF">BCR43DRAFT_521012</name>
</gene>
<protein>
    <recommendedName>
        <fullName evidence="3 8">Beta-galactosidase</fullName>
        <ecNumber evidence="3 8">3.2.1.23</ecNumber>
    </recommendedName>
</protein>
<dbReference type="GO" id="GO:0004565">
    <property type="term" value="F:beta-galactosidase activity"/>
    <property type="evidence" value="ECO:0007669"/>
    <property type="project" value="UniProtKB-EC"/>
</dbReference>
<dbReference type="Pfam" id="PF13363">
    <property type="entry name" value="BetaGal_dom3"/>
    <property type="match status" value="1"/>
</dbReference>
<evidence type="ECO:0000256" key="3">
    <source>
        <dbReference type="ARBA" id="ARBA00012756"/>
    </source>
</evidence>
<evidence type="ECO:0000256" key="1">
    <source>
        <dbReference type="ARBA" id="ARBA00001412"/>
    </source>
</evidence>
<dbReference type="Gene3D" id="2.102.20.10">
    <property type="entry name" value="Beta-galactosidase, domain 2"/>
    <property type="match status" value="1"/>
</dbReference>
<dbReference type="InterPro" id="IPR019801">
    <property type="entry name" value="Glyco_hydro_35_CS"/>
</dbReference>
<dbReference type="STRING" id="13706.A0A1X2HWS5"/>
<dbReference type="InterPro" id="IPR037110">
    <property type="entry name" value="Betagal_dom2_sf"/>
</dbReference>
<dbReference type="AlphaFoldDB" id="A0A1X2HWS5"/>
<dbReference type="InterPro" id="IPR008979">
    <property type="entry name" value="Galactose-bd-like_sf"/>
</dbReference>
<feature type="signal peptide" evidence="10">
    <location>
        <begin position="1"/>
        <end position="21"/>
    </location>
</feature>
<evidence type="ECO:0000259" key="11">
    <source>
        <dbReference type="SMART" id="SM01029"/>
    </source>
</evidence>
<dbReference type="SMART" id="SM01029">
    <property type="entry name" value="BetaGal_dom2"/>
    <property type="match status" value="1"/>
</dbReference>
<dbReference type="Gene3D" id="2.60.390.10">
    <property type="entry name" value="Beta-galactosidase, domain 3"/>
    <property type="match status" value="1"/>
</dbReference>